<keyword evidence="11" id="KW-1185">Reference proteome</keyword>
<dbReference type="OrthoDB" id="1914767at2759"/>
<dbReference type="Gene3D" id="1.10.510.10">
    <property type="entry name" value="Transferase(Phosphotransferase) domain 1"/>
    <property type="match status" value="1"/>
</dbReference>
<dbReference type="InterPro" id="IPR001245">
    <property type="entry name" value="Ser-Thr/Tyr_kinase_cat_dom"/>
</dbReference>
<dbReference type="Pfam" id="PF00560">
    <property type="entry name" value="LRR_1"/>
    <property type="match status" value="1"/>
</dbReference>
<dbReference type="GO" id="GO:0004672">
    <property type="term" value="F:protein kinase activity"/>
    <property type="evidence" value="ECO:0007669"/>
    <property type="project" value="InterPro"/>
</dbReference>
<evidence type="ECO:0000259" key="9">
    <source>
        <dbReference type="PROSITE" id="PS50011"/>
    </source>
</evidence>
<feature type="domain" description="Protein kinase" evidence="9">
    <location>
        <begin position="259"/>
        <end position="510"/>
    </location>
</feature>
<keyword evidence="3 7" id="KW-0812">Transmembrane</keyword>
<evidence type="ECO:0000256" key="5">
    <source>
        <dbReference type="ARBA" id="ARBA00022989"/>
    </source>
</evidence>
<comment type="caution">
    <text evidence="10">The sequence shown here is derived from an EMBL/GenBank/DDBJ whole genome shotgun (WGS) entry which is preliminary data.</text>
</comment>
<dbReference type="GO" id="GO:0005524">
    <property type="term" value="F:ATP binding"/>
    <property type="evidence" value="ECO:0007669"/>
    <property type="project" value="InterPro"/>
</dbReference>
<dbReference type="SUPFAM" id="SSF56112">
    <property type="entry name" value="Protein kinase-like (PK-like)"/>
    <property type="match status" value="1"/>
</dbReference>
<evidence type="ECO:0000313" key="10">
    <source>
        <dbReference type="EMBL" id="GMI93229.1"/>
    </source>
</evidence>
<dbReference type="AlphaFoldDB" id="A0A9W7MAD8"/>
<dbReference type="Gene3D" id="3.80.10.10">
    <property type="entry name" value="Ribonuclease Inhibitor"/>
    <property type="match status" value="1"/>
</dbReference>
<feature type="chain" id="PRO_5040781479" description="Protein kinase domain-containing protein" evidence="8">
    <location>
        <begin position="20"/>
        <end position="510"/>
    </location>
</feature>
<keyword evidence="8" id="KW-0732">Signal</keyword>
<dbReference type="SUPFAM" id="SSF52058">
    <property type="entry name" value="L domain-like"/>
    <property type="match status" value="1"/>
</dbReference>
<proteinExistence type="predicted"/>
<dbReference type="PROSITE" id="PS50011">
    <property type="entry name" value="PROTEIN_KINASE_DOM"/>
    <property type="match status" value="1"/>
</dbReference>
<reference evidence="10" key="1">
    <citation type="submission" date="2023-05" db="EMBL/GenBank/DDBJ databases">
        <title>Genome and transcriptome analyses reveal genes involved in the formation of fine ridges on petal epidermal cells in Hibiscus trionum.</title>
        <authorList>
            <person name="Koshimizu S."/>
            <person name="Masuda S."/>
            <person name="Ishii T."/>
            <person name="Shirasu K."/>
            <person name="Hoshino A."/>
            <person name="Arita M."/>
        </authorList>
    </citation>
    <scope>NUCLEOTIDE SEQUENCE</scope>
    <source>
        <strain evidence="10">Hamamatsu line</strain>
    </source>
</reference>
<evidence type="ECO:0000256" key="1">
    <source>
        <dbReference type="ARBA" id="ARBA00004370"/>
    </source>
</evidence>
<dbReference type="Proteomes" id="UP001165190">
    <property type="component" value="Unassembled WGS sequence"/>
</dbReference>
<dbReference type="Pfam" id="PF07714">
    <property type="entry name" value="PK_Tyr_Ser-Thr"/>
    <property type="match status" value="1"/>
</dbReference>
<comment type="subcellular location">
    <subcellularLocation>
        <location evidence="1">Membrane</location>
    </subcellularLocation>
</comment>
<dbReference type="InterPro" id="IPR051564">
    <property type="entry name" value="LRR_receptor-like_kinase"/>
</dbReference>
<sequence>MASIWIILLFITYMEPVFSATVVEDLANLHPPPDFNTTITSNCLKNPSLRYCGSSPMDLDVIFKFTIVASHLCNESKNPNCVETFPKIDLRNRPKIAPLYLSFTFFWKYCPLTVISIDLSNNSLKGTFPIDALLCTQVQALDFSHNVLTGDVPIQSLSPLTNLTVLNLSYNHFSEAKISDSRFLKRFDPSCFFQSGIIPSHHRYKIKAIMLLLGFPLVVVFMVGCLWWLCFRRPDYLPGLLRNKHKFTPAMLKVATNGFSKKNILGKGEGFVTYRGVLRDGTQVRVETYLDSKNSREKCHRKYVEECKVLVQLCHKNLVLVYGWCSNRHMRALVTEWIGRVSVDMWLSETSPSWKHRFKVLVGVLKALCYLQDQWPEICCDVKTSSVLLRENGEPLIARFRVGDDSNTKKIHRFGVFALEMITYRTLRDEFEGNEAGFVEYVKMVYPGKLQKVIDEKMKLTENTLDQARQTIYIGLMCADHQTCRQLSLGQIYNMITKVYSRIRCTNVST</sequence>
<evidence type="ECO:0000256" key="8">
    <source>
        <dbReference type="SAM" id="SignalP"/>
    </source>
</evidence>
<gene>
    <name evidence="10" type="ORF">HRI_002992200</name>
</gene>
<feature type="transmembrane region" description="Helical" evidence="7">
    <location>
        <begin position="208"/>
        <end position="231"/>
    </location>
</feature>
<dbReference type="GO" id="GO:0016020">
    <property type="term" value="C:membrane"/>
    <property type="evidence" value="ECO:0007669"/>
    <property type="project" value="UniProtKB-SubCell"/>
</dbReference>
<dbReference type="EMBL" id="BSYR01000025">
    <property type="protein sequence ID" value="GMI93229.1"/>
    <property type="molecule type" value="Genomic_DNA"/>
</dbReference>
<dbReference type="InterPro" id="IPR032675">
    <property type="entry name" value="LRR_dom_sf"/>
</dbReference>
<evidence type="ECO:0000256" key="7">
    <source>
        <dbReference type="SAM" id="Phobius"/>
    </source>
</evidence>
<protein>
    <recommendedName>
        <fullName evidence="9">Protein kinase domain-containing protein</fullName>
    </recommendedName>
</protein>
<organism evidence="10 11">
    <name type="scientific">Hibiscus trionum</name>
    <name type="common">Flower of an hour</name>
    <dbReference type="NCBI Taxonomy" id="183268"/>
    <lineage>
        <taxon>Eukaryota</taxon>
        <taxon>Viridiplantae</taxon>
        <taxon>Streptophyta</taxon>
        <taxon>Embryophyta</taxon>
        <taxon>Tracheophyta</taxon>
        <taxon>Spermatophyta</taxon>
        <taxon>Magnoliopsida</taxon>
        <taxon>eudicotyledons</taxon>
        <taxon>Gunneridae</taxon>
        <taxon>Pentapetalae</taxon>
        <taxon>rosids</taxon>
        <taxon>malvids</taxon>
        <taxon>Malvales</taxon>
        <taxon>Malvaceae</taxon>
        <taxon>Malvoideae</taxon>
        <taxon>Hibiscus</taxon>
    </lineage>
</organism>
<keyword evidence="2" id="KW-0433">Leucine-rich repeat</keyword>
<evidence type="ECO:0000313" key="11">
    <source>
        <dbReference type="Proteomes" id="UP001165190"/>
    </source>
</evidence>
<dbReference type="InterPro" id="IPR001611">
    <property type="entry name" value="Leu-rich_rpt"/>
</dbReference>
<feature type="signal peptide" evidence="8">
    <location>
        <begin position="1"/>
        <end position="19"/>
    </location>
</feature>
<evidence type="ECO:0000256" key="3">
    <source>
        <dbReference type="ARBA" id="ARBA00022692"/>
    </source>
</evidence>
<dbReference type="InterPro" id="IPR000719">
    <property type="entry name" value="Prot_kinase_dom"/>
</dbReference>
<dbReference type="Gene3D" id="3.30.200.20">
    <property type="entry name" value="Phosphorylase Kinase, domain 1"/>
    <property type="match status" value="1"/>
</dbReference>
<dbReference type="InterPro" id="IPR011009">
    <property type="entry name" value="Kinase-like_dom_sf"/>
</dbReference>
<evidence type="ECO:0000256" key="4">
    <source>
        <dbReference type="ARBA" id="ARBA00022737"/>
    </source>
</evidence>
<evidence type="ECO:0000256" key="2">
    <source>
        <dbReference type="ARBA" id="ARBA00022614"/>
    </source>
</evidence>
<dbReference type="PANTHER" id="PTHR48055">
    <property type="entry name" value="LEUCINE-RICH REPEAT RECEPTOR PROTEIN KINASE EMS1"/>
    <property type="match status" value="1"/>
</dbReference>
<keyword evidence="5 7" id="KW-1133">Transmembrane helix</keyword>
<name>A0A9W7MAD8_HIBTR</name>
<evidence type="ECO:0000256" key="6">
    <source>
        <dbReference type="ARBA" id="ARBA00023136"/>
    </source>
</evidence>
<accession>A0A9W7MAD8</accession>
<keyword evidence="6 7" id="KW-0472">Membrane</keyword>
<keyword evidence="4" id="KW-0677">Repeat</keyword>
<dbReference type="PROSITE" id="PS51450">
    <property type="entry name" value="LRR"/>
    <property type="match status" value="1"/>
</dbReference>
<dbReference type="PANTHER" id="PTHR48055:SF46">
    <property type="entry name" value="LEUCINE-RICH REPEAT SERINE_THREONINE-PROTEIN KINASE 1"/>
    <property type="match status" value="1"/>
</dbReference>